<evidence type="ECO:0000259" key="2">
    <source>
        <dbReference type="PROSITE" id="PS50943"/>
    </source>
</evidence>
<dbReference type="RefSeq" id="WP_378972485.1">
    <property type="nucleotide sequence ID" value="NZ_JBHSWN010000001.1"/>
</dbReference>
<protein>
    <submittedName>
        <fullName evidence="3">HigA family addiction module antitoxin</fullName>
    </submittedName>
</protein>
<accession>A0ABW2BP55</accession>
<dbReference type="PANTHER" id="PTHR36924">
    <property type="entry name" value="ANTITOXIN HIGA-1"/>
    <property type="match status" value="1"/>
</dbReference>
<keyword evidence="1" id="KW-0238">DNA-binding</keyword>
<dbReference type="NCBIfam" id="TIGR02607">
    <property type="entry name" value="antidote_HigA"/>
    <property type="match status" value="1"/>
</dbReference>
<dbReference type="InterPro" id="IPR001387">
    <property type="entry name" value="Cro/C1-type_HTH"/>
</dbReference>
<dbReference type="Pfam" id="PF01381">
    <property type="entry name" value="HTH_3"/>
    <property type="match status" value="1"/>
</dbReference>
<gene>
    <name evidence="3" type="ORF">ACFQE0_19025</name>
</gene>
<comment type="caution">
    <text evidence="3">The sequence shown here is derived from an EMBL/GenBank/DDBJ whole genome shotgun (WGS) entry which is preliminary data.</text>
</comment>
<feature type="domain" description="HTH cro/C1-type" evidence="2">
    <location>
        <begin position="28"/>
        <end position="75"/>
    </location>
</feature>
<keyword evidence="4" id="KW-1185">Reference proteome</keyword>
<dbReference type="EMBL" id="JBHSWN010000001">
    <property type="protein sequence ID" value="MFC6791519.1"/>
    <property type="molecule type" value="Genomic_DNA"/>
</dbReference>
<name>A0ABW2BP55_9HYPH</name>
<dbReference type="CDD" id="cd00093">
    <property type="entry name" value="HTH_XRE"/>
    <property type="match status" value="1"/>
</dbReference>
<evidence type="ECO:0000313" key="4">
    <source>
        <dbReference type="Proteomes" id="UP001596292"/>
    </source>
</evidence>
<sequence length="100" mass="11260">MAIAYETDTILPPLHPGEVLREEFLLPLGLSAGTVARACHVPRTRIERIAAEQIGISTDTALRLGRYFGTSPDFWLNLQRRYEVETLTRNVGQEIERIAP</sequence>
<dbReference type="Gene3D" id="1.10.260.40">
    <property type="entry name" value="lambda repressor-like DNA-binding domains"/>
    <property type="match status" value="1"/>
</dbReference>
<dbReference type="SUPFAM" id="SSF47413">
    <property type="entry name" value="lambda repressor-like DNA-binding domains"/>
    <property type="match status" value="1"/>
</dbReference>
<dbReference type="SMART" id="SM00530">
    <property type="entry name" value="HTH_XRE"/>
    <property type="match status" value="1"/>
</dbReference>
<dbReference type="PROSITE" id="PS50943">
    <property type="entry name" value="HTH_CROC1"/>
    <property type="match status" value="1"/>
</dbReference>
<dbReference type="InterPro" id="IPR010982">
    <property type="entry name" value="Lambda_DNA-bd_dom_sf"/>
</dbReference>
<dbReference type="Proteomes" id="UP001596292">
    <property type="component" value="Unassembled WGS sequence"/>
</dbReference>
<evidence type="ECO:0000256" key="1">
    <source>
        <dbReference type="ARBA" id="ARBA00023125"/>
    </source>
</evidence>
<reference evidence="4" key="1">
    <citation type="journal article" date="2019" name="Int. J. Syst. Evol. Microbiol.">
        <title>The Global Catalogue of Microorganisms (GCM) 10K type strain sequencing project: providing services to taxonomists for standard genome sequencing and annotation.</title>
        <authorList>
            <consortium name="The Broad Institute Genomics Platform"/>
            <consortium name="The Broad Institute Genome Sequencing Center for Infectious Disease"/>
            <person name="Wu L."/>
            <person name="Ma J."/>
        </authorList>
    </citation>
    <scope>NUCLEOTIDE SEQUENCE [LARGE SCALE GENOMIC DNA]</scope>
    <source>
        <strain evidence="4">CCUG 48316</strain>
    </source>
</reference>
<proteinExistence type="predicted"/>
<dbReference type="PANTHER" id="PTHR36924:SF1">
    <property type="entry name" value="ANTITOXIN HIGA-1"/>
    <property type="match status" value="1"/>
</dbReference>
<evidence type="ECO:0000313" key="3">
    <source>
        <dbReference type="EMBL" id="MFC6791519.1"/>
    </source>
</evidence>
<dbReference type="InterPro" id="IPR013430">
    <property type="entry name" value="Toxin_antidote_HigA"/>
</dbReference>
<organism evidence="3 4">
    <name type="scientific">Methylobacterium komagatae</name>
    <dbReference type="NCBI Taxonomy" id="374425"/>
    <lineage>
        <taxon>Bacteria</taxon>
        <taxon>Pseudomonadati</taxon>
        <taxon>Pseudomonadota</taxon>
        <taxon>Alphaproteobacteria</taxon>
        <taxon>Hyphomicrobiales</taxon>
        <taxon>Methylobacteriaceae</taxon>
        <taxon>Methylobacterium</taxon>
    </lineage>
</organism>